<evidence type="ECO:0000313" key="2">
    <source>
        <dbReference type="EMBL" id="RXK62282.1"/>
    </source>
</evidence>
<sequence>MKHYHIVSRIAIYLLSVILIAFGIFHYKHPYDLLVYVPDFLPGGVAWVYIVGTAFILAGVSFLTNKFVKITGYLLAAMLIVFVLTIHLPNSMNAGAPEMRQMALINLLKDTAIAAFALHIAAGAYKQHLHFDHND</sequence>
<dbReference type="EMBL" id="SDHW01000001">
    <property type="protein sequence ID" value="RXK62282.1"/>
    <property type="molecule type" value="Genomic_DNA"/>
</dbReference>
<dbReference type="Proteomes" id="UP000290204">
    <property type="component" value="Unassembled WGS sequence"/>
</dbReference>
<protein>
    <submittedName>
        <fullName evidence="2">DoxX family protein</fullName>
    </submittedName>
</protein>
<reference evidence="2 3" key="1">
    <citation type="submission" date="2019-01" db="EMBL/GenBank/DDBJ databases">
        <title>Lacibacter sp. strain TTM-7.</title>
        <authorList>
            <person name="Chen W.-M."/>
        </authorList>
    </citation>
    <scope>NUCLEOTIDE SEQUENCE [LARGE SCALE GENOMIC DNA]</scope>
    <source>
        <strain evidence="2 3">TTM-7</strain>
    </source>
</reference>
<dbReference type="RefSeq" id="WP_129129653.1">
    <property type="nucleotide sequence ID" value="NZ_SDHW01000001.1"/>
</dbReference>
<dbReference type="OrthoDB" id="676045at2"/>
<evidence type="ECO:0000313" key="3">
    <source>
        <dbReference type="Proteomes" id="UP000290204"/>
    </source>
</evidence>
<proteinExistence type="predicted"/>
<feature type="transmembrane region" description="Helical" evidence="1">
    <location>
        <begin position="70"/>
        <end position="88"/>
    </location>
</feature>
<dbReference type="AlphaFoldDB" id="A0A4V1M816"/>
<gene>
    <name evidence="2" type="ORF">ESA94_04530</name>
</gene>
<keyword evidence="1" id="KW-1133">Transmembrane helix</keyword>
<keyword evidence="1" id="KW-0812">Transmembrane</keyword>
<keyword evidence="3" id="KW-1185">Reference proteome</keyword>
<comment type="caution">
    <text evidence="2">The sequence shown here is derived from an EMBL/GenBank/DDBJ whole genome shotgun (WGS) entry which is preliminary data.</text>
</comment>
<feature type="transmembrane region" description="Helical" evidence="1">
    <location>
        <begin position="7"/>
        <end position="25"/>
    </location>
</feature>
<organism evidence="2 3">
    <name type="scientific">Lacibacter luteus</name>
    <dbReference type="NCBI Taxonomy" id="2508719"/>
    <lineage>
        <taxon>Bacteria</taxon>
        <taxon>Pseudomonadati</taxon>
        <taxon>Bacteroidota</taxon>
        <taxon>Chitinophagia</taxon>
        <taxon>Chitinophagales</taxon>
        <taxon>Chitinophagaceae</taxon>
        <taxon>Lacibacter</taxon>
    </lineage>
</organism>
<feature type="transmembrane region" description="Helical" evidence="1">
    <location>
        <begin position="103"/>
        <end position="125"/>
    </location>
</feature>
<keyword evidence="1" id="KW-0472">Membrane</keyword>
<accession>A0A4V1M816</accession>
<name>A0A4V1M816_9BACT</name>
<evidence type="ECO:0000256" key="1">
    <source>
        <dbReference type="SAM" id="Phobius"/>
    </source>
</evidence>
<feature type="transmembrane region" description="Helical" evidence="1">
    <location>
        <begin position="45"/>
        <end position="63"/>
    </location>
</feature>